<accession>A0ABT1JQI7</accession>
<proteinExistence type="predicted"/>
<keyword evidence="1" id="KW-0472">Membrane</keyword>
<dbReference type="Proteomes" id="UP001320766">
    <property type="component" value="Unassembled WGS sequence"/>
</dbReference>
<feature type="transmembrane region" description="Helical" evidence="1">
    <location>
        <begin position="56"/>
        <end position="77"/>
    </location>
</feature>
<keyword evidence="3" id="KW-1185">Reference proteome</keyword>
<feature type="transmembrane region" description="Helical" evidence="1">
    <location>
        <begin position="83"/>
        <end position="104"/>
    </location>
</feature>
<organism evidence="2 3">
    <name type="scientific">Nonomuraea roseoviolacea subsp. carminata</name>
    <dbReference type="NCBI Taxonomy" id="160689"/>
    <lineage>
        <taxon>Bacteria</taxon>
        <taxon>Bacillati</taxon>
        <taxon>Actinomycetota</taxon>
        <taxon>Actinomycetes</taxon>
        <taxon>Streptosporangiales</taxon>
        <taxon>Streptosporangiaceae</taxon>
        <taxon>Nonomuraea</taxon>
    </lineage>
</organism>
<reference evidence="2 3" key="1">
    <citation type="submission" date="2022-06" db="EMBL/GenBank/DDBJ databases">
        <title>Sequencing the genomes of 1000 actinobacteria strains.</title>
        <authorList>
            <person name="Klenk H.-P."/>
        </authorList>
    </citation>
    <scope>NUCLEOTIDE SEQUENCE [LARGE SCALE GENOMIC DNA]</scope>
    <source>
        <strain evidence="2 3">DSM 44170</strain>
    </source>
</reference>
<evidence type="ECO:0000313" key="2">
    <source>
        <dbReference type="EMBL" id="MCP2343985.1"/>
    </source>
</evidence>
<evidence type="ECO:0000313" key="3">
    <source>
        <dbReference type="Proteomes" id="UP001320766"/>
    </source>
</evidence>
<evidence type="ECO:0000256" key="1">
    <source>
        <dbReference type="SAM" id="Phobius"/>
    </source>
</evidence>
<sequence>MKKPVVTDLTKIEGDPTPQADLLEDRERVTFEVTLSGGKRMNASAPAWSPSGIAPAIVMITLPSIMIPSAFAGLGIAVSAPGWAIVTAALIAFCVTAGCGVWIISRFAGLPAKGSRES</sequence>
<protein>
    <recommendedName>
        <fullName evidence="4">Phage holin family protein</fullName>
    </recommendedName>
</protein>
<dbReference type="RefSeq" id="WP_253764961.1">
    <property type="nucleotide sequence ID" value="NZ_BAAAVE010000001.1"/>
</dbReference>
<keyword evidence="1" id="KW-0812">Transmembrane</keyword>
<evidence type="ECO:0008006" key="4">
    <source>
        <dbReference type="Google" id="ProtNLM"/>
    </source>
</evidence>
<keyword evidence="1" id="KW-1133">Transmembrane helix</keyword>
<gene>
    <name evidence="2" type="ORF">HD595_000107</name>
</gene>
<dbReference type="EMBL" id="JAMZEC010000001">
    <property type="protein sequence ID" value="MCP2343985.1"/>
    <property type="molecule type" value="Genomic_DNA"/>
</dbReference>
<comment type="caution">
    <text evidence="2">The sequence shown here is derived from an EMBL/GenBank/DDBJ whole genome shotgun (WGS) entry which is preliminary data.</text>
</comment>
<name>A0ABT1JQI7_9ACTN</name>